<dbReference type="PANTHER" id="PTHR31157">
    <property type="entry name" value="SCP DOMAIN-CONTAINING PROTEIN"/>
    <property type="match status" value="1"/>
</dbReference>
<dbReference type="AlphaFoldDB" id="A0A815TSC5"/>
<sequence>MTRKEIVTLCNQHRQSVNAPPLTYHSRLHRAAQCHANYMAKTQYMSHDENIAGVKTVGERAHKANYSWTIIGENVAAGQTSASSVMNGWMNSEGHRKNILNGHFRNIGLGFSKGANGVIYWCMVLGSWPGAQ</sequence>
<dbReference type="Proteomes" id="UP000663852">
    <property type="component" value="Unassembled WGS sequence"/>
</dbReference>
<organism evidence="2 5">
    <name type="scientific">Adineta ricciae</name>
    <name type="common">Rotifer</name>
    <dbReference type="NCBI Taxonomy" id="249248"/>
    <lineage>
        <taxon>Eukaryota</taxon>
        <taxon>Metazoa</taxon>
        <taxon>Spiralia</taxon>
        <taxon>Gnathifera</taxon>
        <taxon>Rotifera</taxon>
        <taxon>Eurotatoria</taxon>
        <taxon>Bdelloidea</taxon>
        <taxon>Adinetida</taxon>
        <taxon>Adinetidae</taxon>
        <taxon>Adineta</taxon>
    </lineage>
</organism>
<evidence type="ECO:0000259" key="1">
    <source>
        <dbReference type="Pfam" id="PF00188"/>
    </source>
</evidence>
<evidence type="ECO:0000313" key="3">
    <source>
        <dbReference type="EMBL" id="CAF1630873.1"/>
    </source>
</evidence>
<gene>
    <name evidence="2" type="ORF">EDS130_LOCUS42938</name>
    <name evidence="3" type="ORF">XAT740_LOCUS51629</name>
</gene>
<dbReference type="PANTHER" id="PTHR31157:SF1">
    <property type="entry name" value="SCP DOMAIN-CONTAINING PROTEIN"/>
    <property type="match status" value="1"/>
</dbReference>
<evidence type="ECO:0000313" key="5">
    <source>
        <dbReference type="Proteomes" id="UP000663852"/>
    </source>
</evidence>
<protein>
    <recommendedName>
        <fullName evidence="1">SCP domain-containing protein</fullName>
    </recommendedName>
</protein>
<keyword evidence="4" id="KW-1185">Reference proteome</keyword>
<dbReference type="Proteomes" id="UP000663828">
    <property type="component" value="Unassembled WGS sequence"/>
</dbReference>
<feature type="domain" description="SCP" evidence="1">
    <location>
        <begin position="8"/>
        <end position="123"/>
    </location>
</feature>
<reference evidence="2" key="1">
    <citation type="submission" date="2021-02" db="EMBL/GenBank/DDBJ databases">
        <authorList>
            <person name="Nowell W R."/>
        </authorList>
    </citation>
    <scope>NUCLEOTIDE SEQUENCE</scope>
</reference>
<dbReference type="Gene3D" id="3.40.33.10">
    <property type="entry name" value="CAP"/>
    <property type="match status" value="1"/>
</dbReference>
<accession>A0A815TSC5</accession>
<evidence type="ECO:0000313" key="4">
    <source>
        <dbReference type="Proteomes" id="UP000663828"/>
    </source>
</evidence>
<comment type="caution">
    <text evidence="2">The sequence shown here is derived from an EMBL/GenBank/DDBJ whole genome shotgun (WGS) entry which is preliminary data.</text>
</comment>
<dbReference type="OrthoDB" id="9986114at2759"/>
<dbReference type="InterPro" id="IPR014044">
    <property type="entry name" value="CAP_dom"/>
</dbReference>
<dbReference type="SUPFAM" id="SSF55797">
    <property type="entry name" value="PR-1-like"/>
    <property type="match status" value="1"/>
</dbReference>
<dbReference type="EMBL" id="CAJNOR010008264">
    <property type="protein sequence ID" value="CAF1630873.1"/>
    <property type="molecule type" value="Genomic_DNA"/>
</dbReference>
<dbReference type="InterPro" id="IPR035940">
    <property type="entry name" value="CAP_sf"/>
</dbReference>
<dbReference type="Pfam" id="PF00188">
    <property type="entry name" value="CAP"/>
    <property type="match status" value="1"/>
</dbReference>
<name>A0A815TSC5_ADIRI</name>
<dbReference type="CDD" id="cd05379">
    <property type="entry name" value="CAP_bacterial"/>
    <property type="match status" value="1"/>
</dbReference>
<proteinExistence type="predicted"/>
<dbReference type="EMBL" id="CAJNOJ010000663">
    <property type="protein sequence ID" value="CAF1506047.1"/>
    <property type="molecule type" value="Genomic_DNA"/>
</dbReference>
<evidence type="ECO:0000313" key="2">
    <source>
        <dbReference type="EMBL" id="CAF1506047.1"/>
    </source>
</evidence>